<dbReference type="AlphaFoldDB" id="A0A8J5JN29"/>
<evidence type="ECO:0000313" key="4">
    <source>
        <dbReference type="Proteomes" id="UP000747542"/>
    </source>
</evidence>
<keyword evidence="4" id="KW-1185">Reference proteome</keyword>
<organism evidence="3 4">
    <name type="scientific">Homarus americanus</name>
    <name type="common">American lobster</name>
    <dbReference type="NCBI Taxonomy" id="6706"/>
    <lineage>
        <taxon>Eukaryota</taxon>
        <taxon>Metazoa</taxon>
        <taxon>Ecdysozoa</taxon>
        <taxon>Arthropoda</taxon>
        <taxon>Crustacea</taxon>
        <taxon>Multicrustacea</taxon>
        <taxon>Malacostraca</taxon>
        <taxon>Eumalacostraca</taxon>
        <taxon>Eucarida</taxon>
        <taxon>Decapoda</taxon>
        <taxon>Pleocyemata</taxon>
        <taxon>Astacidea</taxon>
        <taxon>Nephropoidea</taxon>
        <taxon>Nephropidae</taxon>
        <taxon>Homarus</taxon>
    </lineage>
</organism>
<gene>
    <name evidence="3" type="ORF">Hamer_G008942</name>
</gene>
<feature type="region of interest" description="Disordered" evidence="1">
    <location>
        <begin position="24"/>
        <end position="50"/>
    </location>
</feature>
<evidence type="ECO:0000256" key="1">
    <source>
        <dbReference type="SAM" id="MobiDB-lite"/>
    </source>
</evidence>
<comment type="caution">
    <text evidence="3">The sequence shown here is derived from an EMBL/GenBank/DDBJ whole genome shotgun (WGS) entry which is preliminary data.</text>
</comment>
<dbReference type="EMBL" id="JAHLQT010035566">
    <property type="protein sequence ID" value="KAG7158294.1"/>
    <property type="molecule type" value="Genomic_DNA"/>
</dbReference>
<feature type="signal peptide" evidence="2">
    <location>
        <begin position="1"/>
        <end position="18"/>
    </location>
</feature>
<proteinExistence type="predicted"/>
<protein>
    <submittedName>
        <fullName evidence="3">Uncharacterized protein</fullName>
    </submittedName>
</protein>
<keyword evidence="2" id="KW-0732">Signal</keyword>
<evidence type="ECO:0000256" key="2">
    <source>
        <dbReference type="SAM" id="SignalP"/>
    </source>
</evidence>
<evidence type="ECO:0000313" key="3">
    <source>
        <dbReference type="EMBL" id="KAG7158294.1"/>
    </source>
</evidence>
<name>A0A8J5JN29_HOMAM</name>
<dbReference type="Proteomes" id="UP000747542">
    <property type="component" value="Unassembled WGS sequence"/>
</dbReference>
<feature type="chain" id="PRO_5035274326" evidence="2">
    <location>
        <begin position="19"/>
        <end position="65"/>
    </location>
</feature>
<accession>A0A8J5JN29</accession>
<reference evidence="3" key="1">
    <citation type="journal article" date="2021" name="Sci. Adv.">
        <title>The American lobster genome reveals insights on longevity, neural, and immune adaptations.</title>
        <authorList>
            <person name="Polinski J.M."/>
            <person name="Zimin A.V."/>
            <person name="Clark K.F."/>
            <person name="Kohn A.B."/>
            <person name="Sadowski N."/>
            <person name="Timp W."/>
            <person name="Ptitsyn A."/>
            <person name="Khanna P."/>
            <person name="Romanova D.Y."/>
            <person name="Williams P."/>
            <person name="Greenwood S.J."/>
            <person name="Moroz L.L."/>
            <person name="Walt D.R."/>
            <person name="Bodnar A.G."/>
        </authorList>
    </citation>
    <scope>NUCLEOTIDE SEQUENCE</scope>
    <source>
        <strain evidence="3">GMGI-L3</strain>
    </source>
</reference>
<sequence length="65" mass="7069">MYPTVVMCVCVLLRSGGCQLCHQNTQQESRTGPPGPTRGPTDTTGPVQEWQGPPLVAWLPVLYES</sequence>